<evidence type="ECO:0000313" key="3">
    <source>
        <dbReference type="EMBL" id="CAG8603916.1"/>
    </source>
</evidence>
<keyword evidence="2" id="KW-0472">Membrane</keyword>
<name>A0A9N9GI88_9GLOM</name>
<evidence type="ECO:0000313" key="4">
    <source>
        <dbReference type="Proteomes" id="UP000789405"/>
    </source>
</evidence>
<proteinExistence type="predicted"/>
<dbReference type="GO" id="GO:0005216">
    <property type="term" value="F:monoatomic ion channel activity"/>
    <property type="evidence" value="ECO:0007669"/>
    <property type="project" value="InterPro"/>
</dbReference>
<feature type="transmembrane region" description="Helical" evidence="2">
    <location>
        <begin position="819"/>
        <end position="836"/>
    </location>
</feature>
<keyword evidence="2" id="KW-1133">Transmembrane helix</keyword>
<feature type="transmembrane region" description="Helical" evidence="2">
    <location>
        <begin position="885"/>
        <end position="912"/>
    </location>
</feature>
<keyword evidence="1" id="KW-0677">Repeat</keyword>
<feature type="transmembrane region" description="Helical" evidence="2">
    <location>
        <begin position="1009"/>
        <end position="1029"/>
    </location>
</feature>
<evidence type="ECO:0000256" key="2">
    <source>
        <dbReference type="SAM" id="Phobius"/>
    </source>
</evidence>
<dbReference type="PANTHER" id="PTHR10582">
    <property type="entry name" value="TRANSIENT RECEPTOR POTENTIAL ION CHANNEL PROTEIN"/>
    <property type="match status" value="1"/>
</dbReference>
<gene>
    <name evidence="3" type="ORF">DERYTH_LOCUS7786</name>
</gene>
<feature type="non-terminal residue" evidence="3">
    <location>
        <position position="1134"/>
    </location>
</feature>
<feature type="transmembrane region" description="Helical" evidence="2">
    <location>
        <begin position="924"/>
        <end position="944"/>
    </location>
</feature>
<reference evidence="3" key="1">
    <citation type="submission" date="2021-06" db="EMBL/GenBank/DDBJ databases">
        <authorList>
            <person name="Kallberg Y."/>
            <person name="Tangrot J."/>
            <person name="Rosling A."/>
        </authorList>
    </citation>
    <scope>NUCLEOTIDE SEQUENCE</scope>
    <source>
        <strain evidence="3">MA453B</strain>
    </source>
</reference>
<dbReference type="EMBL" id="CAJVPY010003862">
    <property type="protein sequence ID" value="CAG8603916.1"/>
    <property type="molecule type" value="Genomic_DNA"/>
</dbReference>
<evidence type="ECO:0000256" key="1">
    <source>
        <dbReference type="ARBA" id="ARBA00022737"/>
    </source>
</evidence>
<sequence length="1134" mass="130360">MDELNKSNRVKYVRRSSSKNSKICAFEKLAESITPNPNDALEDDLISIDVQPATIVKDISIIAYSPGKKFIAGWCKDDGILAVWSLVTNDSSDNDFNLMLAVKTRFDQSDIQDSKIYLSISEDGYYVAISRLKIISVEEESPDMDPAIHFGLMAPDNVKSFTTPITSFAVYSSNFELPHIFSGLKDLEILGPLLFIHDSKFVFFTRDNLYICTTKFGTPICKVYLGELIKSVPGYSHENNLFLIDCYDILSISLKTSSGYMLWPENNGLSIWNLDGVLKQWFYVDTKHSSPKDCLYAISESGELIARFSHKPGMVNTVIFHTPSGLRTEINTPNTVFFIAFLSKHDQIVVCSTDSGNVRVQLWDCWSGILIKEENHPNLDMDLPLLFLDDQFIHTIGNKVVKYPLFPNNNFKDDQMSTEELLLGKEQLLPNKKLKLVSSIEPNFAGNSICSICIHKKEKTICKFKFEPWRKWETADLFMKWLDKDGHRILLAGHNSIQIYKTKPKDLSYDSHWDIYAQLKKLILHSIDKFPSSFNKISLGDDQYIYPMEEFILFKWDNIVDEILKKDHYIPLFHNEERTESALALLIKFRKSELIDHLISYIIRHVHDRNMPSHSKSKPSSNTLKIQQLGFAWTVSAILLDLYQYYPDKCIKIMKEWSYFTTSLETPTRTLQTDLGDPSKIEERSFQQGLKAVSQNLHLPKEPIRQSMLNRIISKFSFGNKHSTNSNVAQTTSYPARLCVVPLPDFCIYPAPPKLKDNAPIRERIQNFWETYVSPKRLSPFAEAALHGRVDMFSEVAMEAIIKFKCIYPILVPDDHENLKLFLFGVVIAFSIFFLIQEIRQMLGRWKNYWRSIFNYLDLASFSLPLVTCSLAISKNEPDNSLKSYAILVVWMNMLLLSRAFAGPGMFISIILEIIKRNSNMISNFFLTLTFMVVSFANALFVLIRDNQDLTIPHLSGIITNSTTGQEIGHLDLSQPINLWWSTFPWAIFSTYKFLGVGWESVTVFDPEWALLFMIFLFSLIIEVFSGSLKNGRPAWQRHRAQLITEIELYSFTPSQRYHAEWFPHLIYYESHLDSILEWRQQLHRAAMDDVNADFIKNELKEVKSDIIGELKEFLSSISFAQVASSLIVLTSLI</sequence>
<comment type="caution">
    <text evidence="3">The sequence shown here is derived from an EMBL/GenBank/DDBJ whole genome shotgun (WGS) entry which is preliminary data.</text>
</comment>
<dbReference type="GO" id="GO:0098703">
    <property type="term" value="P:calcium ion import across plasma membrane"/>
    <property type="evidence" value="ECO:0007669"/>
    <property type="project" value="TreeGrafter"/>
</dbReference>
<dbReference type="SUPFAM" id="SSF50960">
    <property type="entry name" value="TolB, C-terminal domain"/>
    <property type="match status" value="1"/>
</dbReference>
<protein>
    <submittedName>
        <fullName evidence="3">21086_t:CDS:1</fullName>
    </submittedName>
</protein>
<dbReference type="GO" id="GO:0005886">
    <property type="term" value="C:plasma membrane"/>
    <property type="evidence" value="ECO:0007669"/>
    <property type="project" value="TreeGrafter"/>
</dbReference>
<dbReference type="InterPro" id="IPR024862">
    <property type="entry name" value="TRPV"/>
</dbReference>
<feature type="transmembrane region" description="Helical" evidence="2">
    <location>
        <begin position="856"/>
        <end position="873"/>
    </location>
</feature>
<dbReference type="AlphaFoldDB" id="A0A9N9GI88"/>
<dbReference type="Proteomes" id="UP000789405">
    <property type="component" value="Unassembled WGS sequence"/>
</dbReference>
<keyword evidence="4" id="KW-1185">Reference proteome</keyword>
<keyword evidence="2" id="KW-0812">Transmembrane</keyword>
<accession>A0A9N9GI88</accession>
<organism evidence="3 4">
    <name type="scientific">Dentiscutata erythropus</name>
    <dbReference type="NCBI Taxonomy" id="1348616"/>
    <lineage>
        <taxon>Eukaryota</taxon>
        <taxon>Fungi</taxon>
        <taxon>Fungi incertae sedis</taxon>
        <taxon>Mucoromycota</taxon>
        <taxon>Glomeromycotina</taxon>
        <taxon>Glomeromycetes</taxon>
        <taxon>Diversisporales</taxon>
        <taxon>Gigasporaceae</taxon>
        <taxon>Dentiscutata</taxon>
    </lineage>
</organism>
<dbReference type="PANTHER" id="PTHR10582:SF2">
    <property type="entry name" value="INACTIVE"/>
    <property type="match status" value="1"/>
</dbReference>
<dbReference type="OrthoDB" id="2377581at2759"/>